<dbReference type="GO" id="GO:0006598">
    <property type="term" value="P:polyamine catabolic process"/>
    <property type="evidence" value="ECO:0007669"/>
    <property type="project" value="TreeGrafter"/>
</dbReference>
<dbReference type="GO" id="GO:0033969">
    <property type="term" value="F:gamma-glutamyl-gamma-aminobutyrate hydrolase activity"/>
    <property type="evidence" value="ECO:0007669"/>
    <property type="project" value="TreeGrafter"/>
</dbReference>
<reference evidence="1" key="1">
    <citation type="submission" date="2020-02" db="EMBL/GenBank/DDBJ databases">
        <authorList>
            <person name="Meier V. D."/>
        </authorList>
    </citation>
    <scope>NUCLEOTIDE SEQUENCE</scope>
    <source>
        <strain evidence="1">AVDCRST_MAG76</strain>
    </source>
</reference>
<dbReference type="InterPro" id="IPR044668">
    <property type="entry name" value="PuuD-like"/>
</dbReference>
<dbReference type="PANTHER" id="PTHR43235:SF1">
    <property type="entry name" value="GLUTAMINE AMIDOTRANSFERASE PB2B2.05-RELATED"/>
    <property type="match status" value="1"/>
</dbReference>
<dbReference type="PROSITE" id="PS51273">
    <property type="entry name" value="GATASE_TYPE_1"/>
    <property type="match status" value="1"/>
</dbReference>
<accession>A0A6J4J887</accession>
<dbReference type="SUPFAM" id="SSF52317">
    <property type="entry name" value="Class I glutamine amidotransferase-like"/>
    <property type="match status" value="1"/>
</dbReference>
<keyword evidence="1" id="KW-0808">Transferase</keyword>
<gene>
    <name evidence="1" type="ORF">AVDCRST_MAG76-3351</name>
</gene>
<dbReference type="GO" id="GO:0016740">
    <property type="term" value="F:transferase activity"/>
    <property type="evidence" value="ECO:0007669"/>
    <property type="project" value="UniProtKB-KW"/>
</dbReference>
<dbReference type="CDD" id="cd01745">
    <property type="entry name" value="GATase1_2"/>
    <property type="match status" value="1"/>
</dbReference>
<dbReference type="AlphaFoldDB" id="A0A6J4J887"/>
<proteinExistence type="predicted"/>
<dbReference type="InterPro" id="IPR011697">
    <property type="entry name" value="Peptidase_C26"/>
</dbReference>
<dbReference type="Pfam" id="PF07722">
    <property type="entry name" value="Peptidase_C26"/>
    <property type="match status" value="1"/>
</dbReference>
<dbReference type="GO" id="GO:0005829">
    <property type="term" value="C:cytosol"/>
    <property type="evidence" value="ECO:0007669"/>
    <property type="project" value="TreeGrafter"/>
</dbReference>
<organism evidence="1">
    <name type="scientific">uncultured Acidimicrobiales bacterium</name>
    <dbReference type="NCBI Taxonomy" id="310071"/>
    <lineage>
        <taxon>Bacteria</taxon>
        <taxon>Bacillati</taxon>
        <taxon>Actinomycetota</taxon>
        <taxon>Acidimicrobiia</taxon>
        <taxon>Acidimicrobiales</taxon>
        <taxon>environmental samples</taxon>
    </lineage>
</organism>
<dbReference type="EMBL" id="CADCSZ010000199">
    <property type="protein sequence ID" value="CAA9270639.1"/>
    <property type="molecule type" value="Genomic_DNA"/>
</dbReference>
<dbReference type="PANTHER" id="PTHR43235">
    <property type="entry name" value="GLUTAMINE AMIDOTRANSFERASE PB2B2.05-RELATED"/>
    <property type="match status" value="1"/>
</dbReference>
<keyword evidence="1" id="KW-0315">Glutamine amidotransferase</keyword>
<dbReference type="Gene3D" id="3.40.50.880">
    <property type="match status" value="1"/>
</dbReference>
<evidence type="ECO:0000313" key="1">
    <source>
        <dbReference type="EMBL" id="CAA9270639.1"/>
    </source>
</evidence>
<name>A0A6J4J887_9ACTN</name>
<sequence length="254" mass="26726">MYRAAMGAPRIGLTSSPGVFEDRLVATLERAYTAAIVQAGCIPLYLPMLDPIQAEAVVSVLDGLLFTGGGDVDPTWYGRQPSPHLGPVNGEQDGWEMALVRAGLSHELPMLGICRGSQVMNVALGGTLVQHLPDTTTLEHCVKERCSSPVHDVVVDGRSRLGAVLGVESLGVNSLHHQAVEQLGDGLYPVAWAEDGTVEAVESSGPNRMIGVQWHPELLVDDARHAALFSWLAAEAGQPVSSTVPSAVPSTAAA</sequence>
<protein>
    <submittedName>
        <fullName evidence="1">Glutamine amidotransferase, class I</fullName>
    </submittedName>
</protein>
<dbReference type="InterPro" id="IPR029062">
    <property type="entry name" value="Class_I_gatase-like"/>
</dbReference>